<proteinExistence type="inferred from homology"/>
<gene>
    <name evidence="3" type="ORF">SAMN04488561_2192</name>
</gene>
<evidence type="ECO:0000313" key="4">
    <source>
        <dbReference type="Proteomes" id="UP000181980"/>
    </source>
</evidence>
<dbReference type="SUPFAM" id="SSF54637">
    <property type="entry name" value="Thioesterase/thiol ester dehydrase-isomerase"/>
    <property type="match status" value="1"/>
</dbReference>
<dbReference type="PANTHER" id="PTHR43437:SF3">
    <property type="entry name" value="HYDROXYACYL-THIOESTER DEHYDRATASE TYPE 2, MITOCHONDRIAL"/>
    <property type="match status" value="1"/>
</dbReference>
<sequence length="144" mass="15566">MTVPWLPPVGASSVFRKTVTESDVGLFAGITGDFAPQHVDDEYMRSRPQGRRIAHGVLTLGLTSTAAARLCDAHGVTAVSYGYDRVRFLRPVYLGETVTVDYVVERVDEAARKAFAAMTATAQDGERCLVGTHVLYCYPPEGAA</sequence>
<evidence type="ECO:0000256" key="1">
    <source>
        <dbReference type="ARBA" id="ARBA00005254"/>
    </source>
</evidence>
<dbReference type="Gene3D" id="3.10.129.10">
    <property type="entry name" value="Hotdog Thioesterase"/>
    <property type="match status" value="1"/>
</dbReference>
<dbReference type="GO" id="GO:0006633">
    <property type="term" value="P:fatty acid biosynthetic process"/>
    <property type="evidence" value="ECO:0007669"/>
    <property type="project" value="TreeGrafter"/>
</dbReference>
<reference evidence="4" key="1">
    <citation type="submission" date="2016-10" db="EMBL/GenBank/DDBJ databases">
        <authorList>
            <person name="Varghese N."/>
            <person name="Submissions S."/>
        </authorList>
    </citation>
    <scope>NUCLEOTIDE SEQUENCE [LARGE SCALE GENOMIC DNA]</scope>
    <source>
        <strain evidence="4">DSM 45237</strain>
    </source>
</reference>
<dbReference type="InterPro" id="IPR050965">
    <property type="entry name" value="UPF0336/Enoyl-CoA_hydratase"/>
</dbReference>
<dbReference type="Proteomes" id="UP000181980">
    <property type="component" value="Unassembled WGS sequence"/>
</dbReference>
<organism evidence="3 4">
    <name type="scientific">Jiangella alba</name>
    <dbReference type="NCBI Taxonomy" id="561176"/>
    <lineage>
        <taxon>Bacteria</taxon>
        <taxon>Bacillati</taxon>
        <taxon>Actinomycetota</taxon>
        <taxon>Actinomycetes</taxon>
        <taxon>Jiangellales</taxon>
        <taxon>Jiangellaceae</taxon>
        <taxon>Jiangella</taxon>
    </lineage>
</organism>
<dbReference type="STRING" id="561176.SAMN04488561_2192"/>
<dbReference type="InterPro" id="IPR029069">
    <property type="entry name" value="HotDog_dom_sf"/>
</dbReference>
<dbReference type="OrthoDB" id="9801735at2"/>
<evidence type="ECO:0000313" key="3">
    <source>
        <dbReference type="EMBL" id="SEE66921.1"/>
    </source>
</evidence>
<dbReference type="RefSeq" id="WP_069112839.1">
    <property type="nucleotide sequence ID" value="NZ_FNUC01000003.1"/>
</dbReference>
<protein>
    <submittedName>
        <fullName evidence="3">Acyl dehydratase</fullName>
    </submittedName>
</protein>
<dbReference type="Pfam" id="PF01575">
    <property type="entry name" value="MaoC_dehydratas"/>
    <property type="match status" value="1"/>
</dbReference>
<dbReference type="InterPro" id="IPR002539">
    <property type="entry name" value="MaoC-like_dom"/>
</dbReference>
<dbReference type="AlphaFoldDB" id="A0A1H5KS85"/>
<evidence type="ECO:0000259" key="2">
    <source>
        <dbReference type="Pfam" id="PF01575"/>
    </source>
</evidence>
<dbReference type="GO" id="GO:0019171">
    <property type="term" value="F:(3R)-hydroxyacyl-[acyl-carrier-protein] dehydratase activity"/>
    <property type="evidence" value="ECO:0007669"/>
    <property type="project" value="TreeGrafter"/>
</dbReference>
<feature type="domain" description="MaoC-like" evidence="2">
    <location>
        <begin position="16"/>
        <end position="113"/>
    </location>
</feature>
<dbReference type="EMBL" id="FNUC01000003">
    <property type="protein sequence ID" value="SEE66921.1"/>
    <property type="molecule type" value="Genomic_DNA"/>
</dbReference>
<name>A0A1H5KS85_9ACTN</name>
<comment type="similarity">
    <text evidence="1">Belongs to the enoyl-CoA hydratase/isomerase family.</text>
</comment>
<keyword evidence="4" id="KW-1185">Reference proteome</keyword>
<accession>A0A1H5KS85</accession>
<dbReference type="PANTHER" id="PTHR43437">
    <property type="entry name" value="HYDROXYACYL-THIOESTER DEHYDRATASE TYPE 2, MITOCHONDRIAL-RELATED"/>
    <property type="match status" value="1"/>
</dbReference>